<dbReference type="EMBL" id="PYSW02000015">
    <property type="protein sequence ID" value="KAG2386461.1"/>
    <property type="molecule type" value="Genomic_DNA"/>
</dbReference>
<evidence type="ECO:0000256" key="1">
    <source>
        <dbReference type="SAM" id="MobiDB-lite"/>
    </source>
</evidence>
<dbReference type="Proteomes" id="UP000816034">
    <property type="component" value="Unassembled WGS sequence"/>
</dbReference>
<dbReference type="AlphaFoldDB" id="A0AA88GQE0"/>
<dbReference type="RefSeq" id="XP_044550453.1">
    <property type="nucleotide sequence ID" value="XM_044691598.1"/>
</dbReference>
<reference evidence="2 3" key="1">
    <citation type="journal article" date="2018" name="BMC Genomics">
        <title>The genome of Naegleria lovaniensis, the basis for a comparative approach to unravel pathogenicity factors of the human pathogenic amoeba N. fowleri.</title>
        <authorList>
            <person name="Liechti N."/>
            <person name="Schurch N."/>
            <person name="Bruggmann R."/>
            <person name="Wittwer M."/>
        </authorList>
    </citation>
    <scope>NUCLEOTIDE SEQUENCE [LARGE SCALE GENOMIC DNA]</scope>
    <source>
        <strain evidence="2 3">ATCC 30569</strain>
    </source>
</reference>
<proteinExistence type="predicted"/>
<evidence type="ECO:0000313" key="2">
    <source>
        <dbReference type="EMBL" id="KAG2386461.1"/>
    </source>
</evidence>
<accession>A0AA88GQE0</accession>
<organism evidence="2 3">
    <name type="scientific">Naegleria lovaniensis</name>
    <name type="common">Amoeba</name>
    <dbReference type="NCBI Taxonomy" id="51637"/>
    <lineage>
        <taxon>Eukaryota</taxon>
        <taxon>Discoba</taxon>
        <taxon>Heterolobosea</taxon>
        <taxon>Tetramitia</taxon>
        <taxon>Eutetramitia</taxon>
        <taxon>Vahlkampfiidae</taxon>
        <taxon>Naegleria</taxon>
    </lineage>
</organism>
<dbReference type="GeneID" id="68094661"/>
<name>A0AA88GQE0_NAELO</name>
<comment type="caution">
    <text evidence="2">The sequence shown here is derived from an EMBL/GenBank/DDBJ whole genome shotgun (WGS) entry which is preliminary data.</text>
</comment>
<evidence type="ECO:0000313" key="3">
    <source>
        <dbReference type="Proteomes" id="UP000816034"/>
    </source>
</evidence>
<sequence>MGQHQTNEFSNNDDKSLTFNINRDYMSTSSEELGINAGSKIKNYGSNNGSSSSHYQYIYAGNVRELREYIPSRSPKLGTSPILAKKSSFNSPTLQESSSEIWKRSHLCKLCEHMSPIVFCIEHWINAEMDTVTGLCIRYNIDDKSQLTSLNDLSIDDESLGHVLSVFIPIHENNILSIQSVEQSLSPKMEKKRKKKKNHSPENEHDLLNSPPSSPHPKNSSRTEPKAKFEMSVSIFEDKSISLTTTHLLLKDFFFHSKNMKLNSSCSEGTELHSCIDFKAIDYNHISVISRVTSVKALAALASGHNICISKEVFSLVCEKSDSTRLDNLFLIQYKDPKEIGDVISHNPERIGVMNSAKLENNMLKHLLSRQMAILIVLSPDTKEDFIEIIREYVEIKE</sequence>
<feature type="region of interest" description="Disordered" evidence="1">
    <location>
        <begin position="186"/>
        <end position="225"/>
    </location>
</feature>
<keyword evidence="3" id="KW-1185">Reference proteome</keyword>
<protein>
    <submittedName>
        <fullName evidence="2">Uncharacterized protein</fullName>
    </submittedName>
</protein>
<gene>
    <name evidence="2" type="ORF">C9374_002205</name>
</gene>